<evidence type="ECO:0000259" key="1">
    <source>
        <dbReference type="PROSITE" id="PS51819"/>
    </source>
</evidence>
<dbReference type="Gene3D" id="3.10.180.10">
    <property type="entry name" value="2,3-Dihydroxybiphenyl 1,2-Dioxygenase, domain 1"/>
    <property type="match status" value="1"/>
</dbReference>
<organism evidence="2 3">
    <name type="scientific">Intrasporangium oryzae NRRL B-24470</name>
    <dbReference type="NCBI Taxonomy" id="1386089"/>
    <lineage>
        <taxon>Bacteria</taxon>
        <taxon>Bacillati</taxon>
        <taxon>Actinomycetota</taxon>
        <taxon>Actinomycetes</taxon>
        <taxon>Micrococcales</taxon>
        <taxon>Intrasporangiaceae</taxon>
        <taxon>Intrasporangium</taxon>
    </lineage>
</organism>
<dbReference type="Pfam" id="PF00903">
    <property type="entry name" value="Glyoxalase"/>
    <property type="match status" value="1"/>
</dbReference>
<feature type="domain" description="VOC" evidence="1">
    <location>
        <begin position="4"/>
        <end position="122"/>
    </location>
</feature>
<sequence length="130" mass="13922">MQMKLELIPLPVSDVDRAIAFYADMLGFTKDVDVRPSEGVRVVQLTPEGSGCSVGFGTGLDVYAGEPGSARGLHLVVEDITEARAELVRRGVDVGEIRDFGGGVKGADFSDPDGNTFELQEMAWRKGAAY</sequence>
<dbReference type="PANTHER" id="PTHR36437:SF2">
    <property type="entry name" value="GLYOXALASE_BLEOMYCIN RESISTANCE PROTEIN_DIOXYGENASE"/>
    <property type="match status" value="1"/>
</dbReference>
<gene>
    <name evidence="2" type="ORF">N865_02615</name>
</gene>
<dbReference type="AlphaFoldDB" id="W9G965"/>
<dbReference type="InterPro" id="IPR037523">
    <property type="entry name" value="VOC_core"/>
</dbReference>
<reference evidence="2 3" key="1">
    <citation type="submission" date="2013-08" db="EMBL/GenBank/DDBJ databases">
        <title>Intrasporangium oryzae NRRL B-24470.</title>
        <authorList>
            <person name="Liu H."/>
            <person name="Wang G."/>
        </authorList>
    </citation>
    <scope>NUCLEOTIDE SEQUENCE [LARGE SCALE GENOMIC DNA]</scope>
    <source>
        <strain evidence="2 3">NRRL B-24470</strain>
    </source>
</reference>
<dbReference type="PANTHER" id="PTHR36437">
    <property type="entry name" value="GLYOXALASE/BLEOMYCIN RESISTANCE PROTEIN/DIOXYGENASE"/>
    <property type="match status" value="1"/>
</dbReference>
<accession>W9G965</accession>
<dbReference type="PROSITE" id="PS51819">
    <property type="entry name" value="VOC"/>
    <property type="match status" value="1"/>
</dbReference>
<dbReference type="SUPFAM" id="SSF54593">
    <property type="entry name" value="Glyoxalase/Bleomycin resistance protein/Dihydroxybiphenyl dioxygenase"/>
    <property type="match status" value="1"/>
</dbReference>
<keyword evidence="3" id="KW-1185">Reference proteome</keyword>
<protein>
    <submittedName>
        <fullName evidence="2">Glyoxalase</fullName>
    </submittedName>
</protein>
<evidence type="ECO:0000313" key="3">
    <source>
        <dbReference type="Proteomes" id="UP000019489"/>
    </source>
</evidence>
<dbReference type="STRING" id="1386089.N865_02615"/>
<name>W9G965_9MICO</name>
<evidence type="ECO:0000313" key="2">
    <source>
        <dbReference type="EMBL" id="EWT02570.1"/>
    </source>
</evidence>
<dbReference type="eggNOG" id="COG0346">
    <property type="taxonomic scope" value="Bacteria"/>
</dbReference>
<dbReference type="InterPro" id="IPR029068">
    <property type="entry name" value="Glyas_Bleomycin-R_OHBP_Dase"/>
</dbReference>
<dbReference type="OrthoDB" id="485032at2"/>
<dbReference type="Proteomes" id="UP000019489">
    <property type="component" value="Unassembled WGS sequence"/>
</dbReference>
<comment type="caution">
    <text evidence="2">The sequence shown here is derived from an EMBL/GenBank/DDBJ whole genome shotgun (WGS) entry which is preliminary data.</text>
</comment>
<dbReference type="InterPro" id="IPR004360">
    <property type="entry name" value="Glyas_Fos-R_dOase_dom"/>
</dbReference>
<dbReference type="EMBL" id="AWSA01000009">
    <property type="protein sequence ID" value="EWT02570.1"/>
    <property type="molecule type" value="Genomic_DNA"/>
</dbReference>
<proteinExistence type="predicted"/>